<proteinExistence type="inferred from homology"/>
<evidence type="ECO:0000259" key="2">
    <source>
        <dbReference type="SMART" id="SM00893"/>
    </source>
</evidence>
<dbReference type="InterPro" id="IPR014729">
    <property type="entry name" value="Rossmann-like_a/b/a_fold"/>
</dbReference>
<dbReference type="SUPFAM" id="SSF52402">
    <property type="entry name" value="Adenine nucleotide alpha hydrolases-like"/>
    <property type="match status" value="1"/>
</dbReference>
<protein>
    <recommendedName>
        <fullName evidence="2">Electron transfer flavoprotein alpha/beta-subunit N-terminal domain-containing protein</fullName>
    </recommendedName>
</protein>
<dbReference type="AlphaFoldDB" id="A0A382AUL2"/>
<organism evidence="3">
    <name type="scientific">marine metagenome</name>
    <dbReference type="NCBI Taxonomy" id="408172"/>
    <lineage>
        <taxon>unclassified sequences</taxon>
        <taxon>metagenomes</taxon>
        <taxon>ecological metagenomes</taxon>
    </lineage>
</organism>
<name>A0A382AUL2_9ZZZZ</name>
<dbReference type="PANTHER" id="PTHR43153">
    <property type="entry name" value="ELECTRON TRANSFER FLAVOPROTEIN ALPHA"/>
    <property type="match status" value="1"/>
</dbReference>
<dbReference type="EMBL" id="UINC01026905">
    <property type="protein sequence ID" value="SVB05205.1"/>
    <property type="molecule type" value="Genomic_DNA"/>
</dbReference>
<comment type="similarity">
    <text evidence="1">Belongs to the ETF alpha-subunit/FixB family.</text>
</comment>
<dbReference type="GO" id="GO:0050660">
    <property type="term" value="F:flavin adenine dinucleotide binding"/>
    <property type="evidence" value="ECO:0007669"/>
    <property type="project" value="InterPro"/>
</dbReference>
<dbReference type="Pfam" id="PF01012">
    <property type="entry name" value="ETF"/>
    <property type="match status" value="1"/>
</dbReference>
<dbReference type="Gene3D" id="3.40.50.620">
    <property type="entry name" value="HUPs"/>
    <property type="match status" value="1"/>
</dbReference>
<evidence type="ECO:0000256" key="1">
    <source>
        <dbReference type="ARBA" id="ARBA00005817"/>
    </source>
</evidence>
<accession>A0A382AUL2</accession>
<dbReference type="PANTHER" id="PTHR43153:SF1">
    <property type="entry name" value="ELECTRON TRANSFER FLAVOPROTEIN SUBUNIT ALPHA, MITOCHONDRIAL"/>
    <property type="match status" value="1"/>
</dbReference>
<reference evidence="3" key="1">
    <citation type="submission" date="2018-05" db="EMBL/GenBank/DDBJ databases">
        <authorList>
            <person name="Lanie J.A."/>
            <person name="Ng W.-L."/>
            <person name="Kazmierczak K.M."/>
            <person name="Andrzejewski T.M."/>
            <person name="Davidsen T.M."/>
            <person name="Wayne K.J."/>
            <person name="Tettelin H."/>
            <person name="Glass J.I."/>
            <person name="Rusch D."/>
            <person name="Podicherti R."/>
            <person name="Tsui H.-C.T."/>
            <person name="Winkler M.E."/>
        </authorList>
    </citation>
    <scope>NUCLEOTIDE SEQUENCE</scope>
</reference>
<dbReference type="InterPro" id="IPR014730">
    <property type="entry name" value="ETF_a/b_N"/>
</dbReference>
<feature type="domain" description="Electron transfer flavoprotein alpha/beta-subunit N-terminal" evidence="2">
    <location>
        <begin position="3"/>
        <end position="175"/>
    </location>
</feature>
<dbReference type="GO" id="GO:0009055">
    <property type="term" value="F:electron transfer activity"/>
    <property type="evidence" value="ECO:0007669"/>
    <property type="project" value="InterPro"/>
</dbReference>
<feature type="non-terminal residue" evidence="3">
    <location>
        <position position="175"/>
    </location>
</feature>
<evidence type="ECO:0000313" key="3">
    <source>
        <dbReference type="EMBL" id="SVB05205.1"/>
    </source>
</evidence>
<dbReference type="InterPro" id="IPR001308">
    <property type="entry name" value="ETF_a/FixB"/>
</dbReference>
<dbReference type="SMART" id="SM00893">
    <property type="entry name" value="ETF"/>
    <property type="match status" value="1"/>
</dbReference>
<dbReference type="GO" id="GO:0033539">
    <property type="term" value="P:fatty acid beta-oxidation using acyl-CoA dehydrogenase"/>
    <property type="evidence" value="ECO:0007669"/>
    <property type="project" value="TreeGrafter"/>
</dbReference>
<gene>
    <name evidence="3" type="ORF">METZ01_LOCUS158059</name>
</gene>
<sequence>MGILVILEQKENSIHRMSLEAVAGAQDMADKLNMEVSVLLMGADVSPHVEKAQELEIKEVVIAQHELLNEYSCDGFSEAVRQVIEKESPDYVVMAHTYMVRDFLPRVSALTGAPFVPDVVSFQAIDGEPVFTKQMFNSKLGSDIVVNGSQGALISFQSAAYQADSVREGNAAVRD</sequence>